<feature type="transmembrane region" description="Helical" evidence="8">
    <location>
        <begin position="12"/>
        <end position="33"/>
    </location>
</feature>
<evidence type="ECO:0000259" key="9">
    <source>
        <dbReference type="Pfam" id="PF11203"/>
    </source>
</evidence>
<proteinExistence type="inferred from homology"/>
<reference evidence="10" key="1">
    <citation type="journal article" date="2018" name="Front. Microbiol.">
        <title>Beyond the Limits: tRNA Array Units in Mycobacterium Genomes.</title>
        <authorList>
            <person name="Morgado S.M."/>
            <person name="Vicente A.C."/>
        </authorList>
    </citation>
    <scope>NUCLEOTIDE SEQUENCE</scope>
    <source>
        <strain evidence="10">CBMA 213</strain>
        <plasmid evidence="10">pCBMA213_1</plasmid>
    </source>
</reference>
<evidence type="ECO:0000313" key="10">
    <source>
        <dbReference type="EMBL" id="AVN58369.1"/>
    </source>
</evidence>
<dbReference type="NCBIfam" id="TIGR03923">
    <property type="entry name" value="T7SS_EccE"/>
    <property type="match status" value="1"/>
</dbReference>
<keyword evidence="6 8" id="KW-0472">Membrane</keyword>
<dbReference type="InterPro" id="IPR050051">
    <property type="entry name" value="EccE_dom"/>
</dbReference>
<keyword evidence="3" id="KW-1003">Cell membrane</keyword>
<protein>
    <recommendedName>
        <fullName evidence="9">Type VII secretion system protein EccE domain-containing protein</fullName>
    </recommendedName>
</protein>
<evidence type="ECO:0000256" key="2">
    <source>
        <dbReference type="ARBA" id="ARBA00007759"/>
    </source>
</evidence>
<evidence type="ECO:0000256" key="6">
    <source>
        <dbReference type="ARBA" id="ARBA00023136"/>
    </source>
</evidence>
<organism evidence="10">
    <name type="scientific">Mycolicibacterium sp. CBMA 213</name>
    <dbReference type="NCBI Taxonomy" id="1968788"/>
    <lineage>
        <taxon>Bacteria</taxon>
        <taxon>Bacillati</taxon>
        <taxon>Actinomycetota</taxon>
        <taxon>Actinomycetes</taxon>
        <taxon>Mycobacteriales</taxon>
        <taxon>Mycobacteriaceae</taxon>
        <taxon>Mycolicibacterium</taxon>
    </lineage>
</organism>
<evidence type="ECO:0000256" key="4">
    <source>
        <dbReference type="ARBA" id="ARBA00022692"/>
    </source>
</evidence>
<comment type="similarity">
    <text evidence="2">Belongs to the EccE family.</text>
</comment>
<keyword evidence="4 8" id="KW-0812">Transmembrane</keyword>
<evidence type="ECO:0000256" key="1">
    <source>
        <dbReference type="ARBA" id="ARBA00004236"/>
    </source>
</evidence>
<dbReference type="EMBL" id="MF600313">
    <property type="protein sequence ID" value="AVN58369.1"/>
    <property type="molecule type" value="Genomic_DNA"/>
</dbReference>
<comment type="subcellular location">
    <subcellularLocation>
        <location evidence="1">Cell membrane</location>
    </subcellularLocation>
</comment>
<name>A0A343VR45_9MYCO</name>
<evidence type="ECO:0000256" key="8">
    <source>
        <dbReference type="SAM" id="Phobius"/>
    </source>
</evidence>
<accession>A0A343VR45</accession>
<keyword evidence="10" id="KW-0614">Plasmid</keyword>
<geneLocation type="plasmid" evidence="10">
    <name>pCBMA213_1</name>
</geneLocation>
<dbReference type="InterPro" id="IPR021368">
    <property type="entry name" value="T7SS_EccE"/>
</dbReference>
<evidence type="ECO:0000256" key="3">
    <source>
        <dbReference type="ARBA" id="ARBA00022475"/>
    </source>
</evidence>
<dbReference type="GO" id="GO:0005886">
    <property type="term" value="C:plasma membrane"/>
    <property type="evidence" value="ECO:0007669"/>
    <property type="project" value="UniProtKB-SubCell"/>
</dbReference>
<evidence type="ECO:0000256" key="7">
    <source>
        <dbReference type="SAM" id="MobiDB-lite"/>
    </source>
</evidence>
<feature type="region of interest" description="Disordered" evidence="7">
    <location>
        <begin position="516"/>
        <end position="582"/>
    </location>
</feature>
<feature type="compositionally biased region" description="Basic and acidic residues" evidence="7">
    <location>
        <begin position="516"/>
        <end position="526"/>
    </location>
</feature>
<keyword evidence="5 8" id="KW-1133">Transmembrane helix</keyword>
<dbReference type="Pfam" id="PF11203">
    <property type="entry name" value="EccE"/>
    <property type="match status" value="1"/>
</dbReference>
<dbReference type="AlphaFoldDB" id="A0A343VR45"/>
<gene>
    <name evidence="10" type="ORF">B5P44_p00074</name>
</gene>
<feature type="transmembrane region" description="Helical" evidence="8">
    <location>
        <begin position="39"/>
        <end position="59"/>
    </location>
</feature>
<dbReference type="RefSeq" id="WP_155921838.1">
    <property type="nucleotide sequence ID" value="NZ_MF600313.1"/>
</dbReference>
<evidence type="ECO:0000256" key="5">
    <source>
        <dbReference type="ARBA" id="ARBA00022989"/>
    </source>
</evidence>
<sequence>MTRDRNWGIQLGSANIWYIALVALAASIAFAYLRLTAGTVEIAAACLALVALLTGVLTYRSRTAFTWLWERITFRRKSSADIDVFSTTGASGLAWDGSCSNVYVEVLPQPYEVTVVGNEQESTIRELPIDAVRQLLSQFDIECHHVSVMTVAHKYDQPSPISTTVHAAHGAVGAMLHGRTVLEVSVALDGSLDSVYARQFRDSVAVGLGRTVSIAAERIRLRLAELGWNAVLLTETEVRALHAQNAQVLDDQLKDEHWDSCGTAAMSTAVFTPARWAWTQAHYREWLKFNTHRTLQVLKLTRTRTGDHAELFIGYLSADANALNTTRATGLLREYGQQADVLTATLPGVRTEAISAVAGKTFAADEPFPISLYAGGIGTYIGHTSTRAQVFVNFAVGDDPFYLIVPAAQCQQLFLGLATTGLSIDIQIPGQEWEEFARRIGATFHRNPHADILLTNQTDPPRKTHPQQARLVWTLAEPKSARYAIVAGAAQCTLHHPKLSEPLRYSWNVSNAEEKFLTTRPRRESAPSRPTAAPTPPPPQGRPDSAGGRRPASRGMPQPPHAVPPAERRGGRHSATPPNSST</sequence>
<feature type="domain" description="Type VII secretion system protein EccE" evidence="9">
    <location>
        <begin position="197"/>
        <end position="265"/>
    </location>
</feature>